<keyword evidence="2" id="KW-0732">Signal</keyword>
<evidence type="ECO:0000256" key="1">
    <source>
        <dbReference type="SAM" id="Phobius"/>
    </source>
</evidence>
<keyword evidence="1" id="KW-0472">Membrane</keyword>
<evidence type="ECO:0000313" key="5">
    <source>
        <dbReference type="EMBL" id="GAK31803.1"/>
    </source>
</evidence>
<keyword evidence="1" id="KW-1133">Transmembrane helix</keyword>
<reference evidence="6" key="1">
    <citation type="journal article" date="2014" name="Genome Announc.">
        <title>Draft genome sequence of Weissella oryzae SG25T, isolated from fermented rice grains.</title>
        <authorList>
            <person name="Tanizawa Y."/>
            <person name="Fujisawa T."/>
            <person name="Mochizuki T."/>
            <person name="Kaminuma E."/>
            <person name="Suzuki Y."/>
            <person name="Nakamura Y."/>
            <person name="Tohno M."/>
        </authorList>
    </citation>
    <scope>NUCLEOTIDE SEQUENCE [LARGE SCALE GENOMIC DNA]</scope>
    <source>
        <strain evidence="6">DSM 25784 / JCM 18191 / LMG 30913 / SG25</strain>
    </source>
</reference>
<proteinExistence type="predicted"/>
<feature type="signal peptide" evidence="2">
    <location>
        <begin position="1"/>
        <end position="29"/>
    </location>
</feature>
<dbReference type="RefSeq" id="WP_027699733.1">
    <property type="nucleotide sequence ID" value="NZ_DF820499.1"/>
</dbReference>
<keyword evidence="6" id="KW-1185">Reference proteome</keyword>
<dbReference type="STRING" id="1329250.WOSG25_160180"/>
<protein>
    <submittedName>
        <fullName evidence="5">Uncharacterized protein</fullName>
    </submittedName>
</protein>
<sequence length="341" mass="37537">MLKKSTMLSLAFLLTILGFSFLFSTSSQAAGTSDIAISPVYPSNQISKNGIFDLKVEPGQTQTVSMKIANLSKEAKTLKITATTAYTSDGGVLAIDRDTIPKSETLKYKFQDLVAKDDRTKTLEIPANQILEVPFKLNIPQNKFDGLIVGGLLVQTDNTANPINNKGVSVKNKFAYAMSVVLKEQDQTAEPNVKLGTIKAGKVGSSIKVKSEFKNTAPAIVSDMSVDSVITKKDSNIVMGKTTQNGMSMAPNSQFSFANNWSKKNILPGSYHYKATVQTADGHHWLLEKDFKISIADAVLLNDHYNPWIKYIVLVIILIILALIVWYIVKKRKQNKKEVTE</sequence>
<dbReference type="Proteomes" id="UP000030643">
    <property type="component" value="Unassembled WGS sequence"/>
</dbReference>
<dbReference type="Pfam" id="PF11797">
    <property type="entry name" value="WxLIP_HBD"/>
    <property type="match status" value="1"/>
</dbReference>
<evidence type="ECO:0000256" key="2">
    <source>
        <dbReference type="SAM" id="SignalP"/>
    </source>
</evidence>
<evidence type="ECO:0000313" key="6">
    <source>
        <dbReference type="Proteomes" id="UP000030643"/>
    </source>
</evidence>
<dbReference type="OrthoDB" id="2148359at2"/>
<organism evidence="5 6">
    <name type="scientific">Weissella oryzae (strain DSM 25784 / JCM 18191 / LMG 30913 / SG25)</name>
    <dbReference type="NCBI Taxonomy" id="1329250"/>
    <lineage>
        <taxon>Bacteria</taxon>
        <taxon>Bacillati</taxon>
        <taxon>Bacillota</taxon>
        <taxon>Bacilli</taxon>
        <taxon>Lactobacillales</taxon>
        <taxon>Lactobacillaceae</taxon>
        <taxon>Weissella</taxon>
    </lineage>
</organism>
<name>A0A069CX89_WEIOS</name>
<dbReference type="EMBL" id="DF820499">
    <property type="protein sequence ID" value="GAK31803.1"/>
    <property type="molecule type" value="Genomic_DNA"/>
</dbReference>
<dbReference type="AlphaFoldDB" id="A0A069CX89"/>
<dbReference type="eggNOG" id="COG4072">
    <property type="taxonomic scope" value="Bacteria"/>
</dbReference>
<feature type="domain" description="WxL Interacting Protein host binding" evidence="4">
    <location>
        <begin position="166"/>
        <end position="302"/>
    </location>
</feature>
<gene>
    <name evidence="5" type="ORF">WOSG25_160180</name>
</gene>
<feature type="domain" description="WxL Interacting Protein peptidoglycan binding" evidence="3">
    <location>
        <begin position="37"/>
        <end position="155"/>
    </location>
</feature>
<dbReference type="InterPro" id="IPR021759">
    <property type="entry name" value="WxLIP_HBD"/>
</dbReference>
<dbReference type="Pfam" id="PF06030">
    <property type="entry name" value="WxLIP_PGBD"/>
    <property type="match status" value="1"/>
</dbReference>
<feature type="transmembrane region" description="Helical" evidence="1">
    <location>
        <begin position="308"/>
        <end position="329"/>
    </location>
</feature>
<keyword evidence="1" id="KW-0812">Transmembrane</keyword>
<dbReference type="InterPro" id="IPR010317">
    <property type="entry name" value="WxLIP_PGBD"/>
</dbReference>
<accession>A0A069CX89</accession>
<evidence type="ECO:0000259" key="4">
    <source>
        <dbReference type="Pfam" id="PF11797"/>
    </source>
</evidence>
<feature type="chain" id="PRO_5001659676" evidence="2">
    <location>
        <begin position="30"/>
        <end position="341"/>
    </location>
</feature>
<evidence type="ECO:0000259" key="3">
    <source>
        <dbReference type="Pfam" id="PF06030"/>
    </source>
</evidence>